<sequence length="16" mass="1806">IVAWHPDRLARNSVDG</sequence>
<dbReference type="AlphaFoldDB" id="A0A2M7ASW4"/>
<comment type="caution">
    <text evidence="1">The sequence shown here is derived from an EMBL/GenBank/DDBJ whole genome shotgun (WGS) entry which is preliminary data.</text>
</comment>
<evidence type="ECO:0000313" key="2">
    <source>
        <dbReference type="Proteomes" id="UP000231407"/>
    </source>
</evidence>
<name>A0A2M7ASW4_9BACT</name>
<reference evidence="2" key="1">
    <citation type="submission" date="2017-09" db="EMBL/GenBank/DDBJ databases">
        <title>Depth-based differentiation of microbial function through sediment-hosted aquifers and enrichment of novel symbionts in the deep terrestrial subsurface.</title>
        <authorList>
            <person name="Probst A.J."/>
            <person name="Ladd B."/>
            <person name="Jarett J.K."/>
            <person name="Geller-Mcgrath D.E."/>
            <person name="Sieber C.M.K."/>
            <person name="Emerson J.B."/>
            <person name="Anantharaman K."/>
            <person name="Thomas B.C."/>
            <person name="Malmstrom R."/>
            <person name="Stieglmeier M."/>
            <person name="Klingl A."/>
            <person name="Woyke T."/>
            <person name="Ryan C.M."/>
            <person name="Banfield J.F."/>
        </authorList>
    </citation>
    <scope>NUCLEOTIDE SEQUENCE [LARGE SCALE GENOMIC DNA]</scope>
</reference>
<feature type="non-terminal residue" evidence="1">
    <location>
        <position position="1"/>
    </location>
</feature>
<dbReference type="EMBL" id="PEWA01000012">
    <property type="protein sequence ID" value="PIU73719.1"/>
    <property type="molecule type" value="Genomic_DNA"/>
</dbReference>
<dbReference type="Proteomes" id="UP000231407">
    <property type="component" value="Unassembled WGS sequence"/>
</dbReference>
<organism evidence="1 2">
    <name type="scientific">Candidatus Shapirobacteria bacterium CG06_land_8_20_14_3_00_40_12</name>
    <dbReference type="NCBI Taxonomy" id="1974881"/>
    <lineage>
        <taxon>Bacteria</taxon>
        <taxon>Candidatus Shapironibacteriota</taxon>
    </lineage>
</organism>
<accession>A0A2M7ASW4</accession>
<gene>
    <name evidence="1" type="ORF">COS78_00955</name>
</gene>
<evidence type="ECO:0000313" key="1">
    <source>
        <dbReference type="EMBL" id="PIU73719.1"/>
    </source>
</evidence>
<proteinExistence type="predicted"/>
<protein>
    <submittedName>
        <fullName evidence="1">Uncharacterized protein</fullName>
    </submittedName>
</protein>
<feature type="non-terminal residue" evidence="1">
    <location>
        <position position="16"/>
    </location>
</feature>